<dbReference type="SMART" id="SM00382">
    <property type="entry name" value="AAA"/>
    <property type="match status" value="1"/>
</dbReference>
<dbReference type="Pfam" id="PF00005">
    <property type="entry name" value="ABC_tran"/>
    <property type="match status" value="1"/>
</dbReference>
<evidence type="ECO:0000259" key="3">
    <source>
        <dbReference type="PROSITE" id="PS50893"/>
    </source>
</evidence>
<comment type="caution">
    <text evidence="4">The sequence shown here is derived from an EMBL/GenBank/DDBJ whole genome shotgun (WGS) entry which is preliminary data.</text>
</comment>
<name>E7G8W4_9FIRM</name>
<dbReference type="PANTHER" id="PTHR43582:SF4">
    <property type="entry name" value="ANTIBIOTIC RESISTANCE ABC TRANSPORTER ATP-BINDING PROTEIN"/>
    <property type="match status" value="1"/>
</dbReference>
<dbReference type="PROSITE" id="PS50893">
    <property type="entry name" value="ABC_TRANSPORTER_2"/>
    <property type="match status" value="1"/>
</dbReference>
<dbReference type="Gene3D" id="3.40.50.300">
    <property type="entry name" value="P-loop containing nucleotide triphosphate hydrolases"/>
    <property type="match status" value="1"/>
</dbReference>
<dbReference type="GO" id="GO:0016887">
    <property type="term" value="F:ATP hydrolysis activity"/>
    <property type="evidence" value="ECO:0007669"/>
    <property type="project" value="InterPro"/>
</dbReference>
<dbReference type="InterPro" id="IPR003593">
    <property type="entry name" value="AAA+_ATPase"/>
</dbReference>
<proteinExistence type="predicted"/>
<dbReference type="EMBL" id="ADKX01000022">
    <property type="protein sequence ID" value="EFW05557.1"/>
    <property type="molecule type" value="Genomic_DNA"/>
</dbReference>
<reference evidence="4 5" key="1">
    <citation type="submission" date="2010-12" db="EMBL/GenBank/DDBJ databases">
        <title>The Genome Sequence of Coprobacillus sp. strain 29_1.</title>
        <authorList>
            <consortium name="The Broad Institute Genome Sequencing Platform"/>
            <person name="Earl A."/>
            <person name="Ward D."/>
            <person name="Feldgarden M."/>
            <person name="Gevers D."/>
            <person name="Daigneault M."/>
            <person name="Sibley C.D."/>
            <person name="White A."/>
            <person name="Strauss J."/>
            <person name="Allen-Vercoe E."/>
            <person name="Young S.K."/>
            <person name="Zeng Q."/>
            <person name="Gargeya S."/>
            <person name="Fitzgerald M."/>
            <person name="Haas B."/>
            <person name="Abouelleil A."/>
            <person name="Alvarado L."/>
            <person name="Arachchi H.M."/>
            <person name="Berlin A."/>
            <person name="Brown A."/>
            <person name="Chapman S.B."/>
            <person name="Chen Z."/>
            <person name="Dunbar C."/>
            <person name="Freedman E."/>
            <person name="Gearin G."/>
            <person name="Gellesch M."/>
            <person name="Goldberg J."/>
            <person name="Griggs A."/>
            <person name="Gujja S."/>
            <person name="Heilman E."/>
            <person name="Heiman D."/>
            <person name="Howarth C."/>
            <person name="Larson L."/>
            <person name="Lui A."/>
            <person name="MacDonald P.J.P."/>
            <person name="Mehta T."/>
            <person name="Montmayeur A."/>
            <person name="Murphy C."/>
            <person name="Neiman D."/>
            <person name="Pearson M."/>
            <person name="Priest M."/>
            <person name="Roberts A."/>
            <person name="Saif S."/>
            <person name="Shea T."/>
            <person name="Shenoy N."/>
            <person name="Sisk P."/>
            <person name="Stolte C."/>
            <person name="Sykes S."/>
            <person name="White J."/>
            <person name="Yandava C."/>
            <person name="Nusbaum C."/>
            <person name="Birren B."/>
        </authorList>
    </citation>
    <scope>NUCLEOTIDE SEQUENCE [LARGE SCALE GENOMIC DNA]</scope>
    <source>
        <strain evidence="4 5">29_1</strain>
    </source>
</reference>
<dbReference type="STRING" id="100884.GCA_000269565_03044"/>
<dbReference type="GO" id="GO:0005524">
    <property type="term" value="F:ATP binding"/>
    <property type="evidence" value="ECO:0007669"/>
    <property type="project" value="UniProtKB-KW"/>
</dbReference>
<dbReference type="RefSeq" id="WP_008788318.1">
    <property type="nucleotide sequence ID" value="NZ_AKCB01000002.1"/>
</dbReference>
<keyword evidence="5" id="KW-1185">Reference proteome</keyword>
<protein>
    <submittedName>
        <fullName evidence="4">ABC transporter</fullName>
    </submittedName>
</protein>
<keyword evidence="2" id="KW-0067">ATP-binding</keyword>
<dbReference type="OrthoDB" id="9804819at2"/>
<organism evidence="4 5">
    <name type="scientific">Coprobacillus cateniformis</name>
    <dbReference type="NCBI Taxonomy" id="100884"/>
    <lineage>
        <taxon>Bacteria</taxon>
        <taxon>Bacillati</taxon>
        <taxon>Bacillota</taxon>
        <taxon>Erysipelotrichia</taxon>
        <taxon>Erysipelotrichales</taxon>
        <taxon>Coprobacillaceae</taxon>
        <taxon>Coprobacillus</taxon>
    </lineage>
</organism>
<dbReference type="HOGENOM" id="CLU_000604_1_2_9"/>
<evidence type="ECO:0000256" key="2">
    <source>
        <dbReference type="ARBA" id="ARBA00022840"/>
    </source>
</evidence>
<dbReference type="SUPFAM" id="SSF52540">
    <property type="entry name" value="P-loop containing nucleoside triphosphate hydrolases"/>
    <property type="match status" value="1"/>
</dbReference>
<sequence length="329" mass="37760">MYAIQTQNTVKKYKNGVQALNGINISVKTGEIFSLLGQNGAGKSTLIKILTTYLKPTSGKVIMFDQDIHNQTDVVRSTIACVAQQTSIDTHLSLEENMMFQSRLYKIPKAKAKEKIEELIRDFELEQYRNYPVSSYSGGVKRRLDIALNMMSNPKILFLDEPTVGMDIQSRMRMWDMLLKIRDHFGTTIFLTTHYLEEADQLSDTICIMKDGKDVIQGTPLQLRSLIHQDSLQIQFLTQNEVQECLPLFQQLFVGRSVFARNKSIIVNIQNSHSDMEKAMNFLLKNHIPCQSIQIIQPTLEDVFLRLTTKKEQEVKKENECLGNITQKY</sequence>
<feature type="domain" description="ABC transporter" evidence="3">
    <location>
        <begin position="4"/>
        <end position="236"/>
    </location>
</feature>
<dbReference type="AlphaFoldDB" id="E7G8W4"/>
<keyword evidence="1" id="KW-0547">Nucleotide-binding</keyword>
<dbReference type="PANTHER" id="PTHR43582">
    <property type="entry name" value="LINEARMYCIN RESISTANCE ATP-BINDING PROTEIN LNRL"/>
    <property type="match status" value="1"/>
</dbReference>
<evidence type="ECO:0000313" key="4">
    <source>
        <dbReference type="EMBL" id="EFW05557.1"/>
    </source>
</evidence>
<evidence type="ECO:0000256" key="1">
    <source>
        <dbReference type="ARBA" id="ARBA00022741"/>
    </source>
</evidence>
<evidence type="ECO:0000313" key="5">
    <source>
        <dbReference type="Proteomes" id="UP000003157"/>
    </source>
</evidence>
<dbReference type="InterPro" id="IPR003439">
    <property type="entry name" value="ABC_transporter-like_ATP-bd"/>
</dbReference>
<accession>E7G8W4</accession>
<dbReference type="eggNOG" id="COG1131">
    <property type="taxonomic scope" value="Bacteria"/>
</dbReference>
<dbReference type="InterPro" id="IPR027417">
    <property type="entry name" value="P-loop_NTPase"/>
</dbReference>
<dbReference type="GeneID" id="78230840"/>
<dbReference type="Proteomes" id="UP000003157">
    <property type="component" value="Unassembled WGS sequence"/>
</dbReference>
<gene>
    <name evidence="4" type="ORF">HMPREF9488_01202</name>
</gene>